<dbReference type="PRINTS" id="PR00047">
    <property type="entry name" value="STROIDFINGER"/>
</dbReference>
<keyword evidence="4 9" id="KW-0805">Transcription regulation</keyword>
<evidence type="ECO:0000259" key="12">
    <source>
        <dbReference type="PROSITE" id="PS51843"/>
    </source>
</evidence>
<gene>
    <name evidence="14" type="primary">LOC105906295</name>
</gene>
<evidence type="ECO:0000256" key="1">
    <source>
        <dbReference type="ARBA" id="ARBA00022723"/>
    </source>
</evidence>
<dbReference type="PANTHER" id="PTHR48092">
    <property type="entry name" value="KNIRPS-RELATED PROTEIN-RELATED"/>
    <property type="match status" value="1"/>
</dbReference>
<dbReference type="InterPro" id="IPR013088">
    <property type="entry name" value="Znf_NHR/GATA"/>
</dbReference>
<feature type="region of interest" description="Disordered" evidence="10">
    <location>
        <begin position="410"/>
        <end position="436"/>
    </location>
</feature>
<evidence type="ECO:0000259" key="11">
    <source>
        <dbReference type="PROSITE" id="PS51030"/>
    </source>
</evidence>
<keyword evidence="7 9" id="KW-0675">Receptor</keyword>
<evidence type="ECO:0000256" key="3">
    <source>
        <dbReference type="ARBA" id="ARBA00022833"/>
    </source>
</evidence>
<feature type="domain" description="Nuclear receptor" evidence="11">
    <location>
        <begin position="335"/>
        <end position="410"/>
    </location>
</feature>
<dbReference type="PRINTS" id="PR00398">
    <property type="entry name" value="STRDHORMONER"/>
</dbReference>
<feature type="compositionally biased region" description="Polar residues" evidence="10">
    <location>
        <begin position="100"/>
        <end position="109"/>
    </location>
</feature>
<evidence type="ECO:0000256" key="6">
    <source>
        <dbReference type="ARBA" id="ARBA00023163"/>
    </source>
</evidence>
<keyword evidence="6 9" id="KW-0804">Transcription</keyword>
<feature type="region of interest" description="Disordered" evidence="10">
    <location>
        <begin position="69"/>
        <end position="121"/>
    </location>
</feature>
<feature type="domain" description="NR LBD" evidence="12">
    <location>
        <begin position="440"/>
        <end position="672"/>
    </location>
</feature>
<dbReference type="PROSITE" id="PS51030">
    <property type="entry name" value="NUCLEAR_REC_DBD_2"/>
    <property type="match status" value="1"/>
</dbReference>
<dbReference type="InterPro" id="IPR035500">
    <property type="entry name" value="NHR-like_dom_sf"/>
</dbReference>
<evidence type="ECO:0000256" key="4">
    <source>
        <dbReference type="ARBA" id="ARBA00023015"/>
    </source>
</evidence>
<protein>
    <submittedName>
        <fullName evidence="14">Progesterone receptor-like</fullName>
    </submittedName>
</protein>
<evidence type="ECO:0000313" key="13">
    <source>
        <dbReference type="Proteomes" id="UP000515152"/>
    </source>
</evidence>
<keyword evidence="8 9" id="KW-0539">Nucleus</keyword>
<evidence type="ECO:0000256" key="2">
    <source>
        <dbReference type="ARBA" id="ARBA00022771"/>
    </source>
</evidence>
<sequence>MFKLSRFAMHEWKSDIKCQPITADHGVAITHGADARACSTSRDRAHTIASEDTNKLCDAVSLSLGLNSESDNYDMDQPSTSHAFTENVQEEDRCVRASETGESAPSSHFRSQKEGRRSVVTHSSDLFETLQRNRDTTHFGMATLQLTTSDMISNRQSYRALGPPQKRRLSVHGRSMEEADATPSTFDELLSANTRLHSAGEDTSDEWSRNPFTQNAGMVKTELEYSGQPGTSVRKNWDGAGKTANQPSRHCNVPSMNYSPYDIFLRNCNDYTLRTAPLTFNGYFPESYYSGGMYGRIPATASLPRPCEWATGQNGLGLGFRLEDVLPMSLLLATPRTCQICGDVASGCHYGALTCGSCKVFFKRAAEGKQNFLCASRNDCTIDKLRRKNCPSCRLRRCFESGMTLRSRKLKVMDSQKPSVTERSDPSRPSVETVSASRTMNSHVLQTLQGILEHIEPVVVNAGHDPAQPDSATTLLTSLNQLGERQLVSVVKWAKGVPGFRNLHMDDQMMAIQYSWMVIMVFGLGWRSFTEANATQLFFAPDLIFNEQRMHVSGMYEDCVRLRRLSQRFSGLRLSREEFLCMKALLLFSFIPAEGLKSQSCFDDLRTTYINELDRLVTDRDHSSRSERLFQLTQLLDYLQLIVQKLHQFTYDLYMQTLTLQNKVNFPEMISEIISVHVPKILRGLVKPILFHK</sequence>
<dbReference type="GO" id="GO:0033993">
    <property type="term" value="P:response to lipid"/>
    <property type="evidence" value="ECO:0007669"/>
    <property type="project" value="UniProtKB-ARBA"/>
</dbReference>
<dbReference type="GO" id="GO:0043565">
    <property type="term" value="F:sequence-specific DNA binding"/>
    <property type="evidence" value="ECO:0007669"/>
    <property type="project" value="InterPro"/>
</dbReference>
<dbReference type="Gene3D" id="3.30.50.10">
    <property type="entry name" value="Erythroid Transcription Factor GATA-1, subunit A"/>
    <property type="match status" value="1"/>
</dbReference>
<dbReference type="PROSITE" id="PS00031">
    <property type="entry name" value="NUCLEAR_REC_DBD_1"/>
    <property type="match status" value="1"/>
</dbReference>
<dbReference type="SUPFAM" id="SSF48508">
    <property type="entry name" value="Nuclear receptor ligand-binding domain"/>
    <property type="match status" value="1"/>
</dbReference>
<accession>A0A6P3W4S1</accession>
<dbReference type="Gene3D" id="1.10.565.10">
    <property type="entry name" value="Retinoid X Receptor"/>
    <property type="match status" value="1"/>
</dbReference>
<evidence type="ECO:0000256" key="10">
    <source>
        <dbReference type="SAM" id="MobiDB-lite"/>
    </source>
</evidence>
<dbReference type="RefSeq" id="XP_012689871.1">
    <property type="nucleotide sequence ID" value="XM_012834417.3"/>
</dbReference>
<organism evidence="13 14">
    <name type="scientific">Clupea harengus</name>
    <name type="common">Atlantic herring</name>
    <dbReference type="NCBI Taxonomy" id="7950"/>
    <lineage>
        <taxon>Eukaryota</taxon>
        <taxon>Metazoa</taxon>
        <taxon>Chordata</taxon>
        <taxon>Craniata</taxon>
        <taxon>Vertebrata</taxon>
        <taxon>Euteleostomi</taxon>
        <taxon>Actinopterygii</taxon>
        <taxon>Neopterygii</taxon>
        <taxon>Teleostei</taxon>
        <taxon>Clupei</taxon>
        <taxon>Clupeiformes</taxon>
        <taxon>Clupeoidei</taxon>
        <taxon>Clupeidae</taxon>
        <taxon>Clupea</taxon>
    </lineage>
</organism>
<keyword evidence="13" id="KW-1185">Reference proteome</keyword>
<feature type="compositionally biased region" description="Polar residues" evidence="10">
    <location>
        <begin position="77"/>
        <end position="87"/>
    </location>
</feature>
<dbReference type="Pfam" id="PF00105">
    <property type="entry name" value="zf-C4"/>
    <property type="match status" value="1"/>
</dbReference>
<dbReference type="InterPro" id="IPR050200">
    <property type="entry name" value="Nuclear_hormone_rcpt_NR3"/>
</dbReference>
<dbReference type="OrthoDB" id="10032732at2759"/>
<keyword evidence="3 9" id="KW-0862">Zinc</keyword>
<name>A0A6P3W4S1_CLUHA</name>
<dbReference type="GO" id="GO:0008270">
    <property type="term" value="F:zinc ion binding"/>
    <property type="evidence" value="ECO:0007669"/>
    <property type="project" value="UniProtKB-KW"/>
</dbReference>
<dbReference type="Pfam" id="PF00104">
    <property type="entry name" value="Hormone_recep"/>
    <property type="match status" value="1"/>
</dbReference>
<keyword evidence="1 9" id="KW-0479">Metal-binding</keyword>
<dbReference type="CDD" id="cd07173">
    <property type="entry name" value="NR_DBD_AR"/>
    <property type="match status" value="1"/>
</dbReference>
<dbReference type="SUPFAM" id="SSF57716">
    <property type="entry name" value="Glucocorticoid receptor-like (DNA-binding domain)"/>
    <property type="match status" value="1"/>
</dbReference>
<reference evidence="14" key="1">
    <citation type="submission" date="2025-08" db="UniProtKB">
        <authorList>
            <consortium name="RefSeq"/>
        </authorList>
    </citation>
    <scope>IDENTIFICATION</scope>
</reference>
<evidence type="ECO:0000256" key="7">
    <source>
        <dbReference type="ARBA" id="ARBA00023170"/>
    </source>
</evidence>
<keyword evidence="2 9" id="KW-0863">Zinc-finger</keyword>
<dbReference type="KEGG" id="char:105906295"/>
<comment type="subcellular location">
    <subcellularLocation>
        <location evidence="9">Nucleus</location>
    </subcellularLocation>
</comment>
<proteinExistence type="inferred from homology"/>
<dbReference type="GO" id="GO:0005634">
    <property type="term" value="C:nucleus"/>
    <property type="evidence" value="ECO:0007669"/>
    <property type="project" value="UniProtKB-SubCell"/>
</dbReference>
<dbReference type="Proteomes" id="UP000515152">
    <property type="component" value="Chromosome 20"/>
</dbReference>
<dbReference type="GeneID" id="105906295"/>
<dbReference type="SMART" id="SM00399">
    <property type="entry name" value="ZnF_C4"/>
    <property type="match status" value="1"/>
</dbReference>
<evidence type="ECO:0000313" key="14">
    <source>
        <dbReference type="RefSeq" id="XP_012689871.1"/>
    </source>
</evidence>
<dbReference type="AlphaFoldDB" id="A0A6P3W4S1"/>
<evidence type="ECO:0000256" key="8">
    <source>
        <dbReference type="ARBA" id="ARBA00023242"/>
    </source>
</evidence>
<dbReference type="InterPro" id="IPR000536">
    <property type="entry name" value="Nucl_hrmn_rcpt_lig-bd"/>
</dbReference>
<dbReference type="PROSITE" id="PS51843">
    <property type="entry name" value="NR_LBD"/>
    <property type="match status" value="1"/>
</dbReference>
<dbReference type="InterPro" id="IPR001628">
    <property type="entry name" value="Znf_hrmn_rcpt"/>
</dbReference>
<keyword evidence="5 9" id="KW-0238">DNA-binding</keyword>
<dbReference type="InterPro" id="IPR001723">
    <property type="entry name" value="Nuclear_hrmn_rcpt"/>
</dbReference>
<dbReference type="SMART" id="SM00430">
    <property type="entry name" value="HOLI"/>
    <property type="match status" value="1"/>
</dbReference>
<evidence type="ECO:0000256" key="9">
    <source>
        <dbReference type="RuleBase" id="RU004334"/>
    </source>
</evidence>
<evidence type="ECO:0000256" key="5">
    <source>
        <dbReference type="ARBA" id="ARBA00023125"/>
    </source>
</evidence>
<comment type="similarity">
    <text evidence="9">Belongs to the nuclear hormone receptor family.</text>
</comment>
<dbReference type="GO" id="GO:0003700">
    <property type="term" value="F:DNA-binding transcription factor activity"/>
    <property type="evidence" value="ECO:0007669"/>
    <property type="project" value="InterPro"/>
</dbReference>
<dbReference type="GO" id="GO:0042562">
    <property type="term" value="F:hormone binding"/>
    <property type="evidence" value="ECO:0007669"/>
    <property type="project" value="UniProtKB-ARBA"/>
</dbReference>